<dbReference type="InterPro" id="IPR056000">
    <property type="entry name" value="DUF7578"/>
</dbReference>
<feature type="domain" description="DUF7578" evidence="2">
    <location>
        <begin position="269"/>
        <end position="305"/>
    </location>
</feature>
<dbReference type="VEuPathDB" id="TriTrypDB:TcCL_Unassigned00778"/>
<dbReference type="VEuPathDB" id="TriTrypDB:TcG_08573"/>
<evidence type="ECO:0000259" key="2">
    <source>
        <dbReference type="Pfam" id="PF24466"/>
    </source>
</evidence>
<organism evidence="3 4">
    <name type="scientific">Trypanosoma cruzi</name>
    <dbReference type="NCBI Taxonomy" id="5693"/>
    <lineage>
        <taxon>Eukaryota</taxon>
        <taxon>Discoba</taxon>
        <taxon>Euglenozoa</taxon>
        <taxon>Kinetoplastea</taxon>
        <taxon>Metakinetoplastina</taxon>
        <taxon>Trypanosomatida</taxon>
        <taxon>Trypanosomatidae</taxon>
        <taxon>Trypanosoma</taxon>
        <taxon>Schizotrypanum</taxon>
    </lineage>
</organism>
<dbReference type="VEuPathDB" id="TriTrypDB:TcG_11739"/>
<dbReference type="Pfam" id="PF24466">
    <property type="entry name" value="DUF7578"/>
    <property type="match status" value="2"/>
</dbReference>
<accession>A0A2V2VEZ6</accession>
<dbReference type="VEuPathDB" id="TriTrypDB:TCDM_11077"/>
<reference evidence="3 4" key="1">
    <citation type="journal article" date="2018" name="Microb. Genom.">
        <title>Expanding an expanded genome: long-read sequencing of Trypanosoma cruzi.</title>
        <authorList>
            <person name="Berna L."/>
            <person name="Rodriguez M."/>
            <person name="Chiribao M.L."/>
            <person name="Parodi-Talice A."/>
            <person name="Pita S."/>
            <person name="Rijo G."/>
            <person name="Alvarez-Valin F."/>
            <person name="Robello C."/>
        </authorList>
    </citation>
    <scope>NUCLEOTIDE SEQUENCE [LARGE SCALE GENOMIC DNA]</scope>
    <source>
        <strain evidence="3 4">TCC</strain>
    </source>
</reference>
<evidence type="ECO:0000313" key="3">
    <source>
        <dbReference type="EMBL" id="PWU93748.1"/>
    </source>
</evidence>
<gene>
    <name evidence="3" type="ORF">C3747_289g34</name>
</gene>
<dbReference type="EMBL" id="PRFC01000289">
    <property type="protein sequence ID" value="PWU93748.1"/>
    <property type="molecule type" value="Genomic_DNA"/>
</dbReference>
<keyword evidence="1" id="KW-0732">Signal</keyword>
<dbReference type="VEuPathDB" id="TriTrypDB:TcCL_Unassigned00267"/>
<sequence>MWRCWGWLHVVLLRGWRASAVSPTGVAVWLHGAPTALPCECDAQRHWDCGTRQPRLSFGASGTCWSLLGGASRMLHRTGVVMVPRGVSGDGSDAATCRRVVETRRTKWTMRSTVGDILLEGKERIRKVWLNDFLWNYFDGRGVVEFYGNVSMEELLISSTNIIYDEVSLSTIRALPPYKELKKECEEIYMLLEASHKLKEYIFTLRQWRDFERKDTVIRLARAQINTTYSYLLREEGWKAEEKGKRERQELGITVSTRTDDAVFEGRFRVKEMQLNDFFTMELDGRGTVEANRDVLLEEFVKAPYEVYLRCGSIGRNTDIKSLQEDGGL</sequence>
<feature type="domain" description="DUF7578" evidence="2">
    <location>
        <begin position="124"/>
        <end position="187"/>
    </location>
</feature>
<dbReference type="Proteomes" id="UP000246078">
    <property type="component" value="Unassembled WGS sequence"/>
</dbReference>
<feature type="chain" id="PRO_5016156271" evidence="1">
    <location>
        <begin position="21"/>
        <end position="329"/>
    </location>
</feature>
<proteinExistence type="predicted"/>
<protein>
    <submittedName>
        <fullName evidence="3">Putative retrotransposon hot spot protein (RHS)</fullName>
    </submittedName>
</protein>
<comment type="caution">
    <text evidence="3">The sequence shown here is derived from an EMBL/GenBank/DDBJ whole genome shotgun (WGS) entry which is preliminary data.</text>
</comment>
<dbReference type="AlphaFoldDB" id="A0A2V2VEZ6"/>
<dbReference type="VEuPathDB" id="TriTrypDB:C3747_289g34"/>
<evidence type="ECO:0000256" key="1">
    <source>
        <dbReference type="SAM" id="SignalP"/>
    </source>
</evidence>
<feature type="signal peptide" evidence="1">
    <location>
        <begin position="1"/>
        <end position="20"/>
    </location>
</feature>
<evidence type="ECO:0000313" key="4">
    <source>
        <dbReference type="Proteomes" id="UP000246078"/>
    </source>
</evidence>
<dbReference type="VEuPathDB" id="TriTrypDB:ECC02_007270"/>
<dbReference type="VEuPathDB" id="TriTrypDB:C4B63_88g78"/>
<name>A0A2V2VEZ6_TRYCR</name>